<feature type="compositionally biased region" description="Low complexity" evidence="1">
    <location>
        <begin position="34"/>
        <end position="55"/>
    </location>
</feature>
<protein>
    <submittedName>
        <fullName evidence="2">Uncharacterized protein</fullName>
    </submittedName>
</protein>
<evidence type="ECO:0000313" key="2">
    <source>
        <dbReference type="EMBL" id="BAM04055.1"/>
    </source>
</evidence>
<proteinExistence type="predicted"/>
<sequence length="285" mass="27972">MDLRSSIACAAGVCLGVAVFYGAAGGSGRLTAAPTPADATGPAGPPAGTLPRTAAVGGPQAPRSADPGEAQPAAAPVAAPPGVEPTPTAPDPARRSRIYNALSGPEASTPGERVVVLAVGTPAAGLPTLPSSGVVLIEAGDAEPDAVAAFVAAVRDRAPGQRVARVGFLPGRDADPAASDRDAAVLASVDLLAVAPPEGRSAGAVERFFDEAGRRGRRVLALVEVPRTPAGLGAWRAAFGGATAAGVGVVLRGEPGGGPATEAAWRADVAAHEALHRRLGGIAYD</sequence>
<feature type="compositionally biased region" description="Pro residues" evidence="1">
    <location>
        <begin position="78"/>
        <end position="90"/>
    </location>
</feature>
<dbReference type="AlphaFoldDB" id="I0IFL7"/>
<evidence type="ECO:0000256" key="1">
    <source>
        <dbReference type="SAM" id="MobiDB-lite"/>
    </source>
</evidence>
<dbReference type="EMBL" id="AP012338">
    <property type="protein sequence ID" value="BAM04055.1"/>
    <property type="molecule type" value="Genomic_DNA"/>
</dbReference>
<feature type="compositionally biased region" description="Low complexity" evidence="1">
    <location>
        <begin position="67"/>
        <end position="77"/>
    </location>
</feature>
<name>I0IFL7_PHYMF</name>
<gene>
    <name evidence="2" type="ordered locus">PSMK_18960</name>
</gene>
<evidence type="ECO:0000313" key="3">
    <source>
        <dbReference type="Proteomes" id="UP000007881"/>
    </source>
</evidence>
<reference evidence="2 3" key="1">
    <citation type="submission" date="2012-02" db="EMBL/GenBank/DDBJ databases">
        <title>Complete genome sequence of Phycisphaera mikurensis NBRC 102666.</title>
        <authorList>
            <person name="Ankai A."/>
            <person name="Hosoyama A."/>
            <person name="Terui Y."/>
            <person name="Sekine M."/>
            <person name="Fukai R."/>
            <person name="Kato Y."/>
            <person name="Nakamura S."/>
            <person name="Yamada-Narita S."/>
            <person name="Kawakoshi A."/>
            <person name="Fukunaga Y."/>
            <person name="Yamazaki S."/>
            <person name="Fujita N."/>
        </authorList>
    </citation>
    <scope>NUCLEOTIDE SEQUENCE [LARGE SCALE GENOMIC DNA]</scope>
    <source>
        <strain evidence="3">NBRC 102666 / KCTC 22515 / FYK2301M01</strain>
    </source>
</reference>
<dbReference type="RefSeq" id="WP_014437273.1">
    <property type="nucleotide sequence ID" value="NC_017080.1"/>
</dbReference>
<dbReference type="Proteomes" id="UP000007881">
    <property type="component" value="Chromosome"/>
</dbReference>
<dbReference type="KEGG" id="phm:PSMK_18960"/>
<accession>I0IFL7</accession>
<feature type="region of interest" description="Disordered" evidence="1">
    <location>
        <begin position="34"/>
        <end position="95"/>
    </location>
</feature>
<keyword evidence="3" id="KW-1185">Reference proteome</keyword>
<dbReference type="HOGENOM" id="CLU_976107_0_0_0"/>
<organism evidence="2 3">
    <name type="scientific">Phycisphaera mikurensis (strain NBRC 102666 / KCTC 22515 / FYK2301M01)</name>
    <dbReference type="NCBI Taxonomy" id="1142394"/>
    <lineage>
        <taxon>Bacteria</taxon>
        <taxon>Pseudomonadati</taxon>
        <taxon>Planctomycetota</taxon>
        <taxon>Phycisphaerae</taxon>
        <taxon>Phycisphaerales</taxon>
        <taxon>Phycisphaeraceae</taxon>
        <taxon>Phycisphaera</taxon>
    </lineage>
</organism>